<proteinExistence type="predicted"/>
<sequence length="419" mass="47642">MEPKTEERQRSIPALAASAAAISMVLGDYDLVTDILLRLAPSGCLDLVRAAAVCRLWLRVASDPAFLRRFRDLLPRRLIGFYLTAFSESRKCRVIEFVPMQPPQHPEVAAVLRRGCFVLDGYDVRQSTRVMDCRDGRVVVFRGGEFTLGVHSPLHPARGFDLFPRLPMRKANRSRRIFQEILSKEIGGDGLSYICVTMDYCWKEQAATVCVYMLQDDAWHMHSSASTQIHEFRYSALRRTSIFLAGDRIFMRITKGNVLVLDLASSTFFTIDFHAEKALVGELRLAPGDDSGVYLVHVKDIELSIWLHRAGNGGMGNWVLLHTIYLRDMCSNLRMPMGRGRTPVYIHGVGDNAEFVFLEMCGCVLYLDVKTRELQKVYEVTETDTFVAWIHPFVTKLTPTFPALKEQRPWKQRCAAMAR</sequence>
<keyword evidence="3" id="KW-1185">Reference proteome</keyword>
<organism evidence="2 3">
    <name type="scientific">Eragrostis curvula</name>
    <name type="common">weeping love grass</name>
    <dbReference type="NCBI Taxonomy" id="38414"/>
    <lineage>
        <taxon>Eukaryota</taxon>
        <taxon>Viridiplantae</taxon>
        <taxon>Streptophyta</taxon>
        <taxon>Embryophyta</taxon>
        <taxon>Tracheophyta</taxon>
        <taxon>Spermatophyta</taxon>
        <taxon>Magnoliopsida</taxon>
        <taxon>Liliopsida</taxon>
        <taxon>Poales</taxon>
        <taxon>Poaceae</taxon>
        <taxon>PACMAD clade</taxon>
        <taxon>Chloridoideae</taxon>
        <taxon>Eragrostideae</taxon>
        <taxon>Eragrostidinae</taxon>
        <taxon>Eragrostis</taxon>
    </lineage>
</organism>
<gene>
    <name evidence="2" type="ORF">EJB05_24209</name>
</gene>
<dbReference type="SUPFAM" id="SSF81383">
    <property type="entry name" value="F-box domain"/>
    <property type="match status" value="1"/>
</dbReference>
<evidence type="ECO:0000313" key="3">
    <source>
        <dbReference type="Proteomes" id="UP000324897"/>
    </source>
</evidence>
<comment type="caution">
    <text evidence="2">The sequence shown here is derived from an EMBL/GenBank/DDBJ whole genome shotgun (WGS) entry which is preliminary data.</text>
</comment>
<name>A0A5J9VA17_9POAL</name>
<dbReference type="InterPro" id="IPR036047">
    <property type="entry name" value="F-box-like_dom_sf"/>
</dbReference>
<feature type="non-terminal residue" evidence="2">
    <location>
        <position position="1"/>
    </location>
</feature>
<dbReference type="Proteomes" id="UP000324897">
    <property type="component" value="Chromosome 1"/>
</dbReference>
<protein>
    <recommendedName>
        <fullName evidence="1">F-box protein AT5G49610-like beta-propeller domain-containing protein</fullName>
    </recommendedName>
</protein>
<dbReference type="Gramene" id="TVU32478">
    <property type="protein sequence ID" value="TVU32478"/>
    <property type="gene ID" value="EJB05_24209"/>
</dbReference>
<dbReference type="PANTHER" id="PTHR33207">
    <property type="entry name" value="F-BOX DOMAIN CONTAINING PROTEIN-RELATED"/>
    <property type="match status" value="1"/>
</dbReference>
<dbReference type="InterPro" id="IPR056594">
    <property type="entry name" value="AT5G49610-like_b-prop"/>
</dbReference>
<reference evidence="2 3" key="1">
    <citation type="journal article" date="2019" name="Sci. Rep.">
        <title>A high-quality genome of Eragrostis curvula grass provides insights into Poaceae evolution and supports new strategies to enhance forage quality.</title>
        <authorList>
            <person name="Carballo J."/>
            <person name="Santos B.A.C.M."/>
            <person name="Zappacosta D."/>
            <person name="Garbus I."/>
            <person name="Selva J.P."/>
            <person name="Gallo C.A."/>
            <person name="Diaz A."/>
            <person name="Albertini E."/>
            <person name="Caccamo M."/>
            <person name="Echenique V."/>
        </authorList>
    </citation>
    <scope>NUCLEOTIDE SEQUENCE [LARGE SCALE GENOMIC DNA]</scope>
    <source>
        <strain evidence="3">cv. Victoria</strain>
        <tissue evidence="2">Leaf</tissue>
    </source>
</reference>
<dbReference type="OrthoDB" id="592687at2759"/>
<feature type="domain" description="F-box protein AT5G49610-like beta-propeller" evidence="1">
    <location>
        <begin position="129"/>
        <end position="401"/>
    </location>
</feature>
<accession>A0A5J9VA17</accession>
<dbReference type="Pfam" id="PF23635">
    <property type="entry name" value="Beta-prop_AT5G49610-like"/>
    <property type="match status" value="1"/>
</dbReference>
<evidence type="ECO:0000313" key="2">
    <source>
        <dbReference type="EMBL" id="TVU32478.1"/>
    </source>
</evidence>
<evidence type="ECO:0000259" key="1">
    <source>
        <dbReference type="Pfam" id="PF23635"/>
    </source>
</evidence>
<dbReference type="EMBL" id="RWGY01000011">
    <property type="protein sequence ID" value="TVU32478.1"/>
    <property type="molecule type" value="Genomic_DNA"/>
</dbReference>
<dbReference type="AlphaFoldDB" id="A0A5J9VA17"/>